<evidence type="ECO:0000313" key="9">
    <source>
        <dbReference type="Proteomes" id="UP000578819"/>
    </source>
</evidence>
<feature type="domain" description="RNA polymerase sigma factor 70 region 4 type 2" evidence="7">
    <location>
        <begin position="102"/>
        <end position="154"/>
    </location>
</feature>
<gene>
    <name evidence="8" type="ORF">FHR38_006013</name>
</gene>
<dbReference type="EMBL" id="JACHJW010000001">
    <property type="protein sequence ID" value="MBB4962280.1"/>
    <property type="molecule type" value="Genomic_DNA"/>
</dbReference>
<evidence type="ECO:0000256" key="2">
    <source>
        <dbReference type="ARBA" id="ARBA00023015"/>
    </source>
</evidence>
<comment type="similarity">
    <text evidence="1">Belongs to the sigma-70 factor family. ECF subfamily.</text>
</comment>
<name>A0A7W7SZ40_9ACTN</name>
<dbReference type="InterPro" id="IPR014284">
    <property type="entry name" value="RNA_pol_sigma-70_dom"/>
</dbReference>
<keyword evidence="5" id="KW-0804">Transcription</keyword>
<dbReference type="Gene3D" id="1.10.10.10">
    <property type="entry name" value="Winged helix-like DNA-binding domain superfamily/Winged helix DNA-binding domain"/>
    <property type="match status" value="1"/>
</dbReference>
<proteinExistence type="inferred from homology"/>
<keyword evidence="4" id="KW-0238">DNA-binding</keyword>
<dbReference type="InterPro" id="IPR036388">
    <property type="entry name" value="WH-like_DNA-bd_sf"/>
</dbReference>
<comment type="caution">
    <text evidence="8">The sequence shown here is derived from an EMBL/GenBank/DDBJ whole genome shotgun (WGS) entry which is preliminary data.</text>
</comment>
<dbReference type="GO" id="GO:0016987">
    <property type="term" value="F:sigma factor activity"/>
    <property type="evidence" value="ECO:0007669"/>
    <property type="project" value="UniProtKB-KW"/>
</dbReference>
<dbReference type="Pfam" id="PF04542">
    <property type="entry name" value="Sigma70_r2"/>
    <property type="match status" value="1"/>
</dbReference>
<dbReference type="NCBIfam" id="TIGR02937">
    <property type="entry name" value="sigma70-ECF"/>
    <property type="match status" value="1"/>
</dbReference>
<dbReference type="Gene3D" id="1.10.1740.10">
    <property type="match status" value="1"/>
</dbReference>
<dbReference type="CDD" id="cd06171">
    <property type="entry name" value="Sigma70_r4"/>
    <property type="match status" value="1"/>
</dbReference>
<evidence type="ECO:0000259" key="7">
    <source>
        <dbReference type="Pfam" id="PF08281"/>
    </source>
</evidence>
<sequence>MDGQDAVHQAYQAYYHRLVGQLYGLTGDLPEAQDVVHEAYARALASPARFLDLNDPEKWLRTVAMNVARSRFRRRWVFDRLLRSGRVDRPDDTLPGLSPDHVALVAALRKLNRPTREAVVLHHLADLSVEEVADTLEVPVGTVKARLSRGRAALARLLSDNPGTMRKETVRHA</sequence>
<organism evidence="8 9">
    <name type="scientific">Micromonospora polyrhachis</name>
    <dbReference type="NCBI Taxonomy" id="1282883"/>
    <lineage>
        <taxon>Bacteria</taxon>
        <taxon>Bacillati</taxon>
        <taxon>Actinomycetota</taxon>
        <taxon>Actinomycetes</taxon>
        <taxon>Micromonosporales</taxon>
        <taxon>Micromonosporaceae</taxon>
        <taxon>Micromonospora</taxon>
    </lineage>
</organism>
<dbReference type="InterPro" id="IPR007627">
    <property type="entry name" value="RNA_pol_sigma70_r2"/>
</dbReference>
<keyword evidence="9" id="KW-1185">Reference proteome</keyword>
<dbReference type="AlphaFoldDB" id="A0A7W7SZ40"/>
<evidence type="ECO:0000256" key="5">
    <source>
        <dbReference type="ARBA" id="ARBA00023163"/>
    </source>
</evidence>
<dbReference type="InterPro" id="IPR039425">
    <property type="entry name" value="RNA_pol_sigma-70-like"/>
</dbReference>
<dbReference type="Pfam" id="PF08281">
    <property type="entry name" value="Sigma70_r4_2"/>
    <property type="match status" value="1"/>
</dbReference>
<reference evidence="8 9" key="1">
    <citation type="submission" date="2020-08" db="EMBL/GenBank/DDBJ databases">
        <title>Sequencing the genomes of 1000 actinobacteria strains.</title>
        <authorList>
            <person name="Klenk H.-P."/>
        </authorList>
    </citation>
    <scope>NUCLEOTIDE SEQUENCE [LARGE SCALE GENOMIC DNA]</scope>
    <source>
        <strain evidence="8 9">DSM 45886</strain>
    </source>
</reference>
<dbReference type="InterPro" id="IPR013325">
    <property type="entry name" value="RNA_pol_sigma_r2"/>
</dbReference>
<dbReference type="InterPro" id="IPR013324">
    <property type="entry name" value="RNA_pol_sigma_r3/r4-like"/>
</dbReference>
<dbReference type="PANTHER" id="PTHR43133:SF50">
    <property type="entry name" value="ECF RNA POLYMERASE SIGMA FACTOR SIGM"/>
    <property type="match status" value="1"/>
</dbReference>
<evidence type="ECO:0000256" key="4">
    <source>
        <dbReference type="ARBA" id="ARBA00023125"/>
    </source>
</evidence>
<dbReference type="SUPFAM" id="SSF88659">
    <property type="entry name" value="Sigma3 and sigma4 domains of RNA polymerase sigma factors"/>
    <property type="match status" value="1"/>
</dbReference>
<dbReference type="SUPFAM" id="SSF88946">
    <property type="entry name" value="Sigma2 domain of RNA polymerase sigma factors"/>
    <property type="match status" value="1"/>
</dbReference>
<evidence type="ECO:0000256" key="1">
    <source>
        <dbReference type="ARBA" id="ARBA00010641"/>
    </source>
</evidence>
<accession>A0A7W7SZ40</accession>
<dbReference type="GO" id="GO:0003677">
    <property type="term" value="F:DNA binding"/>
    <property type="evidence" value="ECO:0007669"/>
    <property type="project" value="UniProtKB-KW"/>
</dbReference>
<protein>
    <submittedName>
        <fullName evidence="8">RNA polymerase sigma-70 factor (ECF subfamily)</fullName>
    </submittedName>
</protein>
<dbReference type="InterPro" id="IPR013249">
    <property type="entry name" value="RNA_pol_sigma70_r4_t2"/>
</dbReference>
<feature type="domain" description="RNA polymerase sigma-70 region 2" evidence="6">
    <location>
        <begin position="11"/>
        <end position="76"/>
    </location>
</feature>
<evidence type="ECO:0000256" key="3">
    <source>
        <dbReference type="ARBA" id="ARBA00023082"/>
    </source>
</evidence>
<dbReference type="RefSeq" id="WP_184538400.1">
    <property type="nucleotide sequence ID" value="NZ_JACHJW010000001.1"/>
</dbReference>
<keyword evidence="2" id="KW-0805">Transcription regulation</keyword>
<dbReference type="Proteomes" id="UP000578819">
    <property type="component" value="Unassembled WGS sequence"/>
</dbReference>
<evidence type="ECO:0000259" key="6">
    <source>
        <dbReference type="Pfam" id="PF04542"/>
    </source>
</evidence>
<evidence type="ECO:0000313" key="8">
    <source>
        <dbReference type="EMBL" id="MBB4962280.1"/>
    </source>
</evidence>
<keyword evidence="3" id="KW-0731">Sigma factor</keyword>
<dbReference type="PANTHER" id="PTHR43133">
    <property type="entry name" value="RNA POLYMERASE ECF-TYPE SIGMA FACTO"/>
    <property type="match status" value="1"/>
</dbReference>
<dbReference type="GO" id="GO:0006352">
    <property type="term" value="P:DNA-templated transcription initiation"/>
    <property type="evidence" value="ECO:0007669"/>
    <property type="project" value="InterPro"/>
</dbReference>